<evidence type="ECO:0000313" key="5">
    <source>
        <dbReference type="EMBL" id="QGZ65983.1"/>
    </source>
</evidence>
<dbReference type="Proteomes" id="UP000433577">
    <property type="component" value="Chromosome 4"/>
</dbReference>
<dbReference type="Gene3D" id="3.90.640.10">
    <property type="entry name" value="Actin, Chain A, domain 4"/>
    <property type="match status" value="1"/>
</dbReference>
<evidence type="ECO:0000256" key="1">
    <source>
        <dbReference type="ARBA" id="ARBA00007381"/>
    </source>
</evidence>
<dbReference type="PROSITE" id="PS00297">
    <property type="entry name" value="HSP70_1"/>
    <property type="match status" value="1"/>
</dbReference>
<dbReference type="PROSITE" id="PS00329">
    <property type="entry name" value="HSP70_2"/>
    <property type="match status" value="1"/>
</dbReference>
<keyword evidence="2 4" id="KW-0547">Nucleotide-binding</keyword>
<dbReference type="InterPro" id="IPR018181">
    <property type="entry name" value="Heat_shock_70_CS"/>
</dbReference>
<dbReference type="GO" id="GO:0005524">
    <property type="term" value="F:ATP binding"/>
    <property type="evidence" value="ECO:0007669"/>
    <property type="project" value="UniProtKB-KW"/>
</dbReference>
<keyword evidence="3 4" id="KW-0067">ATP-binding</keyword>
<evidence type="ECO:0000256" key="4">
    <source>
        <dbReference type="RuleBase" id="RU003322"/>
    </source>
</evidence>
<protein>
    <submittedName>
        <fullName evidence="5">Hsp70 family protein</fullName>
    </submittedName>
</protein>
<dbReference type="Gene3D" id="3.30.420.40">
    <property type="match status" value="2"/>
</dbReference>
<evidence type="ECO:0000313" key="6">
    <source>
        <dbReference type="Proteomes" id="UP000433577"/>
    </source>
</evidence>
<dbReference type="InterPro" id="IPR043129">
    <property type="entry name" value="ATPase_NBD"/>
</dbReference>
<dbReference type="Pfam" id="PF00012">
    <property type="entry name" value="HSP70"/>
    <property type="match status" value="1"/>
</dbReference>
<dbReference type="KEGG" id="pacs:FAZ98_29630"/>
<organism evidence="5 6">
    <name type="scientific">Paraburkholderia acidisoli</name>
    <dbReference type="NCBI Taxonomy" id="2571748"/>
    <lineage>
        <taxon>Bacteria</taxon>
        <taxon>Pseudomonadati</taxon>
        <taxon>Pseudomonadota</taxon>
        <taxon>Betaproteobacteria</taxon>
        <taxon>Burkholderiales</taxon>
        <taxon>Burkholderiaceae</taxon>
        <taxon>Paraburkholderia</taxon>
    </lineage>
</organism>
<dbReference type="OrthoDB" id="580874at2"/>
<dbReference type="GO" id="GO:0140662">
    <property type="term" value="F:ATP-dependent protein folding chaperone"/>
    <property type="evidence" value="ECO:0007669"/>
    <property type="project" value="InterPro"/>
</dbReference>
<dbReference type="SUPFAM" id="SSF53067">
    <property type="entry name" value="Actin-like ATPase domain"/>
    <property type="match status" value="2"/>
</dbReference>
<dbReference type="InterPro" id="IPR013126">
    <property type="entry name" value="Hsp_70_fam"/>
</dbReference>
<dbReference type="RefSeq" id="WP_158956984.1">
    <property type="nucleotide sequence ID" value="NZ_CP046916.1"/>
</dbReference>
<proteinExistence type="inferred from homology"/>
<keyword evidence="6" id="KW-1185">Reference proteome</keyword>
<evidence type="ECO:0000256" key="3">
    <source>
        <dbReference type="ARBA" id="ARBA00022840"/>
    </source>
</evidence>
<gene>
    <name evidence="5" type="ORF">FAZ98_29630</name>
</gene>
<sequence length="616" mass="65809">MSARYSIGVDLGTTHCALSYVDLTASDGEKTTEGVLAVTQLTAPGTLEAPELLPSFLYLPHSGELTPGDLTLPWTATRDYAVGEFARSRGAGTPIRLVSSAKSWLCHPGVDRRAAILPNDAPPEVERVSPLESSVRYLTHLREAWDHAHPEAPFGEQEVTVTIPASFDPAARELTAEAAQAAGYANMTLLEEPQAALYSWIQKSGGAWRKEVKVGDILLVVDVGGGTTDLSLIAVVEREGNLELHRVAVGEHILLGGDNMDLALAHVVARKLAAQGTQADPWQLRALTYACRSAKETLLSDASVDTVPLVVPSRGSKLIGGSIRTELTRAELTQIILEGFFPQVEAAARPAVRTRVGLTQLGLPYAQDAGVTRHLAAFLGRQVQALAEVAGLGEQSVQDANATFLHPTAVLFNGGVFKSPLLSQRVLDILNGWLAAEGAPAARMLSGADLDLAVARGAAYYGYVKRGRGVRIRGGTARAYYVAVESAMPAVPGLEPPVSALCVAPFGMEEGSDAPLPPQEFGLVVGEPVHFRFFGSSVRRHDQVGTMLDYWSPEELQELEAIQATLPTEGRTPGEVVPVRLHARVTEAGTLELEAMPSGTNERWKVEFDVRGSVPE</sequence>
<dbReference type="EMBL" id="CP046916">
    <property type="protein sequence ID" value="QGZ65983.1"/>
    <property type="molecule type" value="Genomic_DNA"/>
</dbReference>
<dbReference type="PRINTS" id="PR00301">
    <property type="entry name" value="HEATSHOCK70"/>
</dbReference>
<dbReference type="PANTHER" id="PTHR19375">
    <property type="entry name" value="HEAT SHOCK PROTEIN 70KDA"/>
    <property type="match status" value="1"/>
</dbReference>
<comment type="similarity">
    <text evidence="1 4">Belongs to the heat shock protein 70 family.</text>
</comment>
<dbReference type="AlphaFoldDB" id="A0A7Z2GQ86"/>
<evidence type="ECO:0000256" key="2">
    <source>
        <dbReference type="ARBA" id="ARBA00022741"/>
    </source>
</evidence>
<accession>A0A7Z2GQ86</accession>
<dbReference type="CDD" id="cd10170">
    <property type="entry name" value="ASKHA_NBD_HSP70"/>
    <property type="match status" value="1"/>
</dbReference>
<reference evidence="5 6" key="1">
    <citation type="submission" date="2019-12" db="EMBL/GenBank/DDBJ databases">
        <title>Paraburkholderia acidiphila 7Q-K02 sp. nov and Paraburkholderia acidisoli DHF22 sp. nov., two strains isolated from forest soil.</title>
        <authorList>
            <person name="Gao Z."/>
            <person name="Qiu L."/>
        </authorList>
    </citation>
    <scope>NUCLEOTIDE SEQUENCE [LARGE SCALE GENOMIC DNA]</scope>
    <source>
        <strain evidence="5 6">DHF22</strain>
    </source>
</reference>
<name>A0A7Z2GQ86_9BURK</name>